<dbReference type="OrthoDB" id="1294161at2759"/>
<feature type="domain" description="F-box" evidence="1">
    <location>
        <begin position="5"/>
        <end position="41"/>
    </location>
</feature>
<proteinExistence type="predicted"/>
<organism evidence="2">
    <name type="scientific">Nicotiana tabacum</name>
    <name type="common">Common tobacco</name>
    <dbReference type="NCBI Taxonomy" id="4097"/>
    <lineage>
        <taxon>Eukaryota</taxon>
        <taxon>Viridiplantae</taxon>
        <taxon>Streptophyta</taxon>
        <taxon>Embryophyta</taxon>
        <taxon>Tracheophyta</taxon>
        <taxon>Spermatophyta</taxon>
        <taxon>Magnoliopsida</taxon>
        <taxon>eudicotyledons</taxon>
        <taxon>Gunneridae</taxon>
        <taxon>Pentapetalae</taxon>
        <taxon>asterids</taxon>
        <taxon>lamiids</taxon>
        <taxon>Solanales</taxon>
        <taxon>Solanaceae</taxon>
        <taxon>Nicotianoideae</taxon>
        <taxon>Nicotianeae</taxon>
        <taxon>Nicotiana</taxon>
    </lineage>
</organism>
<protein>
    <submittedName>
        <fullName evidence="2">F-box protein At3g58860</fullName>
    </submittedName>
</protein>
<gene>
    <name evidence="2" type="primary">LOC107831578</name>
</gene>
<dbReference type="KEGG" id="nta:107831578"/>
<dbReference type="PANTHER" id="PTHR31639:SF160">
    <property type="entry name" value="F-BOX DOMAIN CONTAINING PROTEIN"/>
    <property type="match status" value="1"/>
</dbReference>
<dbReference type="Pfam" id="PF00646">
    <property type="entry name" value="F-box"/>
    <property type="match status" value="1"/>
</dbReference>
<dbReference type="RefSeq" id="XP_016514849.1">
    <property type="nucleotide sequence ID" value="XM_016659363.1"/>
</dbReference>
<dbReference type="InterPro" id="IPR001810">
    <property type="entry name" value="F-box_dom"/>
</dbReference>
<evidence type="ECO:0000313" key="2">
    <source>
        <dbReference type="RefSeq" id="XP_016514849.1"/>
    </source>
</evidence>
<reference evidence="2" key="1">
    <citation type="submission" date="2025-08" db="UniProtKB">
        <authorList>
            <consortium name="RefSeq"/>
        </authorList>
    </citation>
    <scope>IDENTIFICATION</scope>
</reference>
<accession>A0A1S4DNX1</accession>
<dbReference type="PANTHER" id="PTHR31639">
    <property type="entry name" value="F-BOX PROTEIN-LIKE"/>
    <property type="match status" value="1"/>
</dbReference>
<sequence>MDRTLELPTQILHNILSRLSTKTAAQTSVLSKPWLKACSTNPHLSFNESFSNQTDSDGLVDKWLDIVAEKGVSQVALLAKSRSRLVSERYTLSAYTIFAMESLQELELNYCKVLKLKPIIFEDSKIKCRNLKSVMIGNWIVRNFTE</sequence>
<dbReference type="AlphaFoldDB" id="A0A1S4DNX1"/>
<evidence type="ECO:0000259" key="1">
    <source>
        <dbReference type="Pfam" id="PF00646"/>
    </source>
</evidence>
<dbReference type="SUPFAM" id="SSF81383">
    <property type="entry name" value="F-box domain"/>
    <property type="match status" value="1"/>
</dbReference>
<name>A0A1S4DNX1_TOBAC</name>
<dbReference type="InterPro" id="IPR036047">
    <property type="entry name" value="F-box-like_dom_sf"/>
</dbReference>
<dbReference type="PaxDb" id="4097-A0A1S4DNX1"/>